<evidence type="ECO:0000259" key="3">
    <source>
        <dbReference type="Pfam" id="PF21601"/>
    </source>
</evidence>
<dbReference type="InterPro" id="IPR048406">
    <property type="entry name" value="GldM_Ig-like-2"/>
</dbReference>
<dbReference type="EMBL" id="FONY01000021">
    <property type="protein sequence ID" value="SFF23818.1"/>
    <property type="molecule type" value="Genomic_DNA"/>
</dbReference>
<sequence length="535" mass="58435">MAGLKETPRQRMIGLMYLVLTALLALQVSNAVLEKFIFIDESLQHSVHVSRDASSKVLEAMKKKVADEGNDARDLAYLKKAESVKEETSKMIGEIEKLRADLIEFTGGRDPKTGELKNGKDYDMVMNYMIGPEGSKSGKAYQLQADLNNFAKKIAEMDTALGKQLQTRIALEASEMEQYKNNPDHKGKDFAQINFGNTPLVAALAIMSEMETQVARYEAKALEVISQKVGQVVVKFDRIEAKVSAESKIVAAGTTYKATMYLAASSSQITPRMSSSVGAVKVENGVGHIEFKASGNNYDKDGNEKKTWQGAITIKTTRGNDTTFKVEQEYIVAKPVIQIQSATVKSLYLNCGNELSVQVPALGANYDPSFSAVNAEVIKGAKKGDIIIVPNAAKVDLQVSSGGTLIGTEHFPVRLLPKPDIEIFSGTRALDLKVGGPCPRSLTAKALAEQSIRDAIPKDARYKVTAWEITLARGRRPIGTPMKVTSETVDITQFASQAQPGDRLIIEIKNVKRMNFRGQTEDAKIGSPIFTYSIN</sequence>
<reference evidence="5 6" key="1">
    <citation type="submission" date="2016-10" db="EMBL/GenBank/DDBJ databases">
        <authorList>
            <person name="de Groot N.N."/>
        </authorList>
    </citation>
    <scope>NUCLEOTIDE SEQUENCE [LARGE SCALE GENOMIC DNA]</scope>
    <source>
        <strain>GEY</strain>
        <strain evidence="6">DSM 9560</strain>
    </source>
</reference>
<dbReference type="Pfam" id="PF12080">
    <property type="entry name" value="GldM_4th"/>
    <property type="match status" value="1"/>
</dbReference>
<dbReference type="Pfam" id="PF21601">
    <property type="entry name" value="GldM_2nd"/>
    <property type="match status" value="1"/>
</dbReference>
<dbReference type="Pfam" id="PF12081">
    <property type="entry name" value="GldM_1st"/>
    <property type="match status" value="1"/>
</dbReference>
<name>A0A1I2H2Q9_9BACT</name>
<proteinExistence type="predicted"/>
<feature type="domain" description="Gliding motility-associated protein GldM first immunoglobulin-like" evidence="3">
    <location>
        <begin position="232"/>
        <end position="334"/>
    </location>
</feature>
<evidence type="ECO:0000259" key="2">
    <source>
        <dbReference type="Pfam" id="PF12081"/>
    </source>
</evidence>
<evidence type="ECO:0000259" key="1">
    <source>
        <dbReference type="Pfam" id="PF12080"/>
    </source>
</evidence>
<protein>
    <submittedName>
        <fullName evidence="5">Gliding motility-associated protein GldM</fullName>
    </submittedName>
</protein>
<accession>A0A1I2H2Q9</accession>
<feature type="domain" description="Gliding motility-associated protein GldM C-terminal" evidence="1">
    <location>
        <begin position="417"/>
        <end position="534"/>
    </location>
</feature>
<dbReference type="InterPro" id="IPR048405">
    <property type="entry name" value="GldM_Ig-like-1"/>
</dbReference>
<dbReference type="InterPro" id="IPR022719">
    <property type="entry name" value="Motility-assoc_prot_GldM_C"/>
</dbReference>
<dbReference type="RefSeq" id="WP_091545856.1">
    <property type="nucleotide sequence ID" value="NZ_FONY01000021.1"/>
</dbReference>
<organism evidence="5 6">
    <name type="scientific">Thermoflexibacter ruber</name>
    <dbReference type="NCBI Taxonomy" id="1003"/>
    <lineage>
        <taxon>Bacteria</taxon>
        <taxon>Pseudomonadati</taxon>
        <taxon>Bacteroidota</taxon>
        <taxon>Cytophagia</taxon>
        <taxon>Cytophagales</taxon>
        <taxon>Thermoflexibacteraceae</taxon>
        <taxon>Thermoflexibacter</taxon>
    </lineage>
</organism>
<dbReference type="InterPro" id="IPR019859">
    <property type="entry name" value="Motility-assoc_prot_GldM"/>
</dbReference>
<evidence type="ECO:0000313" key="6">
    <source>
        <dbReference type="Proteomes" id="UP000199513"/>
    </source>
</evidence>
<evidence type="ECO:0000259" key="4">
    <source>
        <dbReference type="Pfam" id="PF21602"/>
    </source>
</evidence>
<evidence type="ECO:0000313" key="5">
    <source>
        <dbReference type="EMBL" id="SFF23818.1"/>
    </source>
</evidence>
<dbReference type="Pfam" id="PF21602">
    <property type="entry name" value="GldM_3rd"/>
    <property type="match status" value="1"/>
</dbReference>
<dbReference type="NCBIfam" id="TIGR03517">
    <property type="entry name" value="GldM_gliding"/>
    <property type="match status" value="1"/>
</dbReference>
<dbReference type="STRING" id="1003.SAMN04488541_102157"/>
<dbReference type="Proteomes" id="UP000199513">
    <property type="component" value="Unassembled WGS sequence"/>
</dbReference>
<keyword evidence="6" id="KW-1185">Reference proteome</keyword>
<dbReference type="OrthoDB" id="1490890at2"/>
<feature type="domain" description="Gliding motility-associated protein GldM N-terminal" evidence="2">
    <location>
        <begin position="32"/>
        <end position="226"/>
    </location>
</feature>
<dbReference type="InterPro" id="IPR022720">
    <property type="entry name" value="Motility-assoc_prot_GldM_N"/>
</dbReference>
<dbReference type="AlphaFoldDB" id="A0A1I2H2Q9"/>
<feature type="domain" description="Gliding motility-associated protein GldM second immunoglobulin-like" evidence="4">
    <location>
        <begin position="336"/>
        <end position="414"/>
    </location>
</feature>
<gene>
    <name evidence="5" type="ORF">SAMN04488541_102157</name>
</gene>